<accession>A0A9P5MYW3</accession>
<proteinExistence type="predicted"/>
<dbReference type="OrthoDB" id="1747771at2759"/>
<feature type="compositionally biased region" description="Polar residues" evidence="1">
    <location>
        <begin position="1"/>
        <end position="19"/>
    </location>
</feature>
<protein>
    <submittedName>
        <fullName evidence="2">Uncharacterized protein</fullName>
    </submittedName>
</protein>
<organism evidence="2 3">
    <name type="scientific">Russula ochroleuca</name>
    <dbReference type="NCBI Taxonomy" id="152965"/>
    <lineage>
        <taxon>Eukaryota</taxon>
        <taxon>Fungi</taxon>
        <taxon>Dikarya</taxon>
        <taxon>Basidiomycota</taxon>
        <taxon>Agaricomycotina</taxon>
        <taxon>Agaricomycetes</taxon>
        <taxon>Russulales</taxon>
        <taxon>Russulaceae</taxon>
        <taxon>Russula</taxon>
    </lineage>
</organism>
<gene>
    <name evidence="2" type="ORF">DFH94DRAFT_852776</name>
</gene>
<evidence type="ECO:0000313" key="3">
    <source>
        <dbReference type="Proteomes" id="UP000759537"/>
    </source>
</evidence>
<sequence>MSDSATTPAQDTATPSIDTQQLQQPPPPQSLVQDSQLHAQLHQNSQPTISDPPRKRAFPACLIFLLLCLPVRIRWLESLTRIFLLILSKSPSRKACVHFLSFWKDSLQRDPPMSGRYLSISAFLSCLKRGLGATCAYPDPEAPVDHSQQQTPAPGIPPFPAAPISYMQPPSLTHQQYYEYNGSFTGASTSTFRPNKRPRPLTEEEAAAITRNFSRGDFYIGTSAPIRIDPRLPVRLTLGEGDHVHFTIGETLV</sequence>
<reference evidence="2" key="1">
    <citation type="submission" date="2019-10" db="EMBL/GenBank/DDBJ databases">
        <authorList>
            <consortium name="DOE Joint Genome Institute"/>
            <person name="Kuo A."/>
            <person name="Miyauchi S."/>
            <person name="Kiss E."/>
            <person name="Drula E."/>
            <person name="Kohler A."/>
            <person name="Sanchez-Garcia M."/>
            <person name="Andreopoulos B."/>
            <person name="Barry K.W."/>
            <person name="Bonito G."/>
            <person name="Buee M."/>
            <person name="Carver A."/>
            <person name="Chen C."/>
            <person name="Cichocki N."/>
            <person name="Clum A."/>
            <person name="Culley D."/>
            <person name="Crous P.W."/>
            <person name="Fauchery L."/>
            <person name="Girlanda M."/>
            <person name="Hayes R."/>
            <person name="Keri Z."/>
            <person name="LaButti K."/>
            <person name="Lipzen A."/>
            <person name="Lombard V."/>
            <person name="Magnuson J."/>
            <person name="Maillard F."/>
            <person name="Morin E."/>
            <person name="Murat C."/>
            <person name="Nolan M."/>
            <person name="Ohm R."/>
            <person name="Pangilinan J."/>
            <person name="Pereira M."/>
            <person name="Perotto S."/>
            <person name="Peter M."/>
            <person name="Riley R."/>
            <person name="Sitrit Y."/>
            <person name="Stielow B."/>
            <person name="Szollosi G."/>
            <person name="Zifcakova L."/>
            <person name="Stursova M."/>
            <person name="Spatafora J.W."/>
            <person name="Tedersoo L."/>
            <person name="Vaario L.-M."/>
            <person name="Yamada A."/>
            <person name="Yan M."/>
            <person name="Wang P."/>
            <person name="Xu J."/>
            <person name="Bruns T."/>
            <person name="Baldrian P."/>
            <person name="Vilgalys R."/>
            <person name="Henrissat B."/>
            <person name="Grigoriev I.V."/>
            <person name="Hibbett D."/>
            <person name="Nagy L.G."/>
            <person name="Martin F.M."/>
        </authorList>
    </citation>
    <scope>NUCLEOTIDE SEQUENCE</scope>
    <source>
        <strain evidence="2">Prilba</strain>
    </source>
</reference>
<evidence type="ECO:0000313" key="2">
    <source>
        <dbReference type="EMBL" id="KAF8482052.1"/>
    </source>
</evidence>
<reference evidence="2" key="2">
    <citation type="journal article" date="2020" name="Nat. Commun.">
        <title>Large-scale genome sequencing of mycorrhizal fungi provides insights into the early evolution of symbiotic traits.</title>
        <authorList>
            <person name="Miyauchi S."/>
            <person name="Kiss E."/>
            <person name="Kuo A."/>
            <person name="Drula E."/>
            <person name="Kohler A."/>
            <person name="Sanchez-Garcia M."/>
            <person name="Morin E."/>
            <person name="Andreopoulos B."/>
            <person name="Barry K.W."/>
            <person name="Bonito G."/>
            <person name="Buee M."/>
            <person name="Carver A."/>
            <person name="Chen C."/>
            <person name="Cichocki N."/>
            <person name="Clum A."/>
            <person name="Culley D."/>
            <person name="Crous P.W."/>
            <person name="Fauchery L."/>
            <person name="Girlanda M."/>
            <person name="Hayes R.D."/>
            <person name="Keri Z."/>
            <person name="LaButti K."/>
            <person name="Lipzen A."/>
            <person name="Lombard V."/>
            <person name="Magnuson J."/>
            <person name="Maillard F."/>
            <person name="Murat C."/>
            <person name="Nolan M."/>
            <person name="Ohm R.A."/>
            <person name="Pangilinan J."/>
            <person name="Pereira M.F."/>
            <person name="Perotto S."/>
            <person name="Peter M."/>
            <person name="Pfister S."/>
            <person name="Riley R."/>
            <person name="Sitrit Y."/>
            <person name="Stielow J.B."/>
            <person name="Szollosi G."/>
            <person name="Zifcakova L."/>
            <person name="Stursova M."/>
            <person name="Spatafora J.W."/>
            <person name="Tedersoo L."/>
            <person name="Vaario L.M."/>
            <person name="Yamada A."/>
            <person name="Yan M."/>
            <person name="Wang P."/>
            <person name="Xu J."/>
            <person name="Bruns T."/>
            <person name="Baldrian P."/>
            <person name="Vilgalys R."/>
            <person name="Dunand C."/>
            <person name="Henrissat B."/>
            <person name="Grigoriev I.V."/>
            <person name="Hibbett D."/>
            <person name="Nagy L.G."/>
            <person name="Martin F.M."/>
        </authorList>
    </citation>
    <scope>NUCLEOTIDE SEQUENCE</scope>
    <source>
        <strain evidence="2">Prilba</strain>
    </source>
</reference>
<feature type="region of interest" description="Disordered" evidence="1">
    <location>
        <begin position="1"/>
        <end position="35"/>
    </location>
</feature>
<evidence type="ECO:0000256" key="1">
    <source>
        <dbReference type="SAM" id="MobiDB-lite"/>
    </source>
</evidence>
<dbReference type="EMBL" id="WHVB01000006">
    <property type="protein sequence ID" value="KAF8482052.1"/>
    <property type="molecule type" value="Genomic_DNA"/>
</dbReference>
<keyword evidence="3" id="KW-1185">Reference proteome</keyword>
<dbReference type="Proteomes" id="UP000759537">
    <property type="component" value="Unassembled WGS sequence"/>
</dbReference>
<name>A0A9P5MYW3_9AGAM</name>
<comment type="caution">
    <text evidence="2">The sequence shown here is derived from an EMBL/GenBank/DDBJ whole genome shotgun (WGS) entry which is preliminary data.</text>
</comment>
<dbReference type="AlphaFoldDB" id="A0A9P5MYW3"/>